<dbReference type="EMBL" id="VFPQ01000002">
    <property type="protein sequence ID" value="TQM72734.1"/>
    <property type="molecule type" value="Genomic_DNA"/>
</dbReference>
<evidence type="ECO:0000313" key="7">
    <source>
        <dbReference type="Proteomes" id="UP000319213"/>
    </source>
</evidence>
<sequence>MGRPARFDEERILDAALRTVGEDGPAKTTIAAVARRLGAPVGSIYHRFASRDLLLATLWLRTIRRFQEGFLAALAAGDLEGAAVHTPRWCRRHPAEARVLLLHRATDLVARWPDDLGAELTALNSRVAAALRAHAATDEARERLAFALIDVPYGAVRRHLARGEPPPPLVDELVIETCRAVLGRPGR</sequence>
<dbReference type="SUPFAM" id="SSF46689">
    <property type="entry name" value="Homeodomain-like"/>
    <property type="match status" value="1"/>
</dbReference>
<keyword evidence="3" id="KW-0804">Transcription</keyword>
<dbReference type="PROSITE" id="PS50977">
    <property type="entry name" value="HTH_TETR_2"/>
    <property type="match status" value="1"/>
</dbReference>
<reference evidence="6 7" key="1">
    <citation type="submission" date="2019-06" db="EMBL/GenBank/DDBJ databases">
        <title>Sequencing the genomes of 1000 actinobacteria strains.</title>
        <authorList>
            <person name="Klenk H.-P."/>
        </authorList>
    </citation>
    <scope>NUCLEOTIDE SEQUENCE [LARGE SCALE GENOMIC DNA]</scope>
    <source>
        <strain evidence="6 7">DSM 43186</strain>
    </source>
</reference>
<dbReference type="InterPro" id="IPR001647">
    <property type="entry name" value="HTH_TetR"/>
</dbReference>
<evidence type="ECO:0000256" key="2">
    <source>
        <dbReference type="ARBA" id="ARBA00023125"/>
    </source>
</evidence>
<dbReference type="PRINTS" id="PR00455">
    <property type="entry name" value="HTHTETR"/>
</dbReference>
<dbReference type="AlphaFoldDB" id="A0A543IQ82"/>
<feature type="domain" description="HTH tetR-type" evidence="5">
    <location>
        <begin position="6"/>
        <end position="66"/>
    </location>
</feature>
<keyword evidence="7" id="KW-1185">Reference proteome</keyword>
<dbReference type="OrthoDB" id="8701707at2"/>
<evidence type="ECO:0000256" key="1">
    <source>
        <dbReference type="ARBA" id="ARBA00023015"/>
    </source>
</evidence>
<dbReference type="Proteomes" id="UP000319213">
    <property type="component" value="Unassembled WGS sequence"/>
</dbReference>
<evidence type="ECO:0000256" key="3">
    <source>
        <dbReference type="ARBA" id="ARBA00023163"/>
    </source>
</evidence>
<dbReference type="InterPro" id="IPR050109">
    <property type="entry name" value="HTH-type_TetR-like_transc_reg"/>
</dbReference>
<organism evidence="6 7">
    <name type="scientific">Thermopolyspora flexuosa</name>
    <dbReference type="NCBI Taxonomy" id="103836"/>
    <lineage>
        <taxon>Bacteria</taxon>
        <taxon>Bacillati</taxon>
        <taxon>Actinomycetota</taxon>
        <taxon>Actinomycetes</taxon>
        <taxon>Streptosporangiales</taxon>
        <taxon>Streptosporangiaceae</taxon>
        <taxon>Thermopolyspora</taxon>
    </lineage>
</organism>
<dbReference type="PANTHER" id="PTHR30055">
    <property type="entry name" value="HTH-TYPE TRANSCRIPTIONAL REGULATOR RUTR"/>
    <property type="match status" value="1"/>
</dbReference>
<dbReference type="PANTHER" id="PTHR30055:SF234">
    <property type="entry name" value="HTH-TYPE TRANSCRIPTIONAL REGULATOR BETI"/>
    <property type="match status" value="1"/>
</dbReference>
<gene>
    <name evidence="6" type="ORF">FHX40_4890</name>
</gene>
<dbReference type="Pfam" id="PF00440">
    <property type="entry name" value="TetR_N"/>
    <property type="match status" value="1"/>
</dbReference>
<evidence type="ECO:0000256" key="4">
    <source>
        <dbReference type="PROSITE-ProRule" id="PRU00335"/>
    </source>
</evidence>
<dbReference type="InterPro" id="IPR009057">
    <property type="entry name" value="Homeodomain-like_sf"/>
</dbReference>
<name>A0A543IQ82_9ACTN</name>
<dbReference type="RefSeq" id="WP_142262261.1">
    <property type="nucleotide sequence ID" value="NZ_BMPV01000002.1"/>
</dbReference>
<proteinExistence type="predicted"/>
<keyword evidence="1" id="KW-0805">Transcription regulation</keyword>
<accession>A0A543IQ82</accession>
<feature type="DNA-binding region" description="H-T-H motif" evidence="4">
    <location>
        <begin position="29"/>
        <end position="48"/>
    </location>
</feature>
<evidence type="ECO:0000259" key="5">
    <source>
        <dbReference type="PROSITE" id="PS50977"/>
    </source>
</evidence>
<dbReference type="GO" id="GO:0000976">
    <property type="term" value="F:transcription cis-regulatory region binding"/>
    <property type="evidence" value="ECO:0007669"/>
    <property type="project" value="TreeGrafter"/>
</dbReference>
<dbReference type="Gene3D" id="1.10.357.10">
    <property type="entry name" value="Tetracycline Repressor, domain 2"/>
    <property type="match status" value="1"/>
</dbReference>
<keyword evidence="2 4" id="KW-0238">DNA-binding</keyword>
<evidence type="ECO:0000313" key="6">
    <source>
        <dbReference type="EMBL" id="TQM72734.1"/>
    </source>
</evidence>
<comment type="caution">
    <text evidence="6">The sequence shown here is derived from an EMBL/GenBank/DDBJ whole genome shotgun (WGS) entry which is preliminary data.</text>
</comment>
<protein>
    <submittedName>
        <fullName evidence="6">TetR family transcriptional regulator</fullName>
    </submittedName>
</protein>
<dbReference type="GO" id="GO:0003700">
    <property type="term" value="F:DNA-binding transcription factor activity"/>
    <property type="evidence" value="ECO:0007669"/>
    <property type="project" value="TreeGrafter"/>
</dbReference>